<keyword evidence="2" id="KW-1185">Reference proteome</keyword>
<name>A0ACC2PJ42_9HYME</name>
<dbReference type="Proteomes" id="UP001239111">
    <property type="component" value="Chromosome 1"/>
</dbReference>
<sequence>MILVITLSLSFPSEKTEYPEIITESIEDLRDLSKSFGFDSISLLDTSVDLDNSPDGSIKIQLDHGKLSGLSATTVTDVNVEATTTTSALVKLTVPEIKSYYECSFGNVPDVCKSINTTLKNVEVELNLAIDPLVKEDLVKLSVKLVKIGNIDVNVEGGFEVLTGDLKAQLSSLMPKTIENQVSEKLKQTAVFINGLVPDFYKNMVTSAQGKSQLRILSYVLHPVRKMIKEAIIELASKATAFKSLLGL</sequence>
<comment type="caution">
    <text evidence="1">The sequence shown here is derived from an EMBL/GenBank/DDBJ whole genome shotgun (WGS) entry which is preliminary data.</text>
</comment>
<reference evidence="1" key="1">
    <citation type="submission" date="2023-04" db="EMBL/GenBank/DDBJ databases">
        <title>A chromosome-level genome assembly of the parasitoid wasp Eretmocerus hayati.</title>
        <authorList>
            <person name="Zhong Y."/>
            <person name="Liu S."/>
            <person name="Liu Y."/>
        </authorList>
    </citation>
    <scope>NUCLEOTIDE SEQUENCE</scope>
    <source>
        <strain evidence="1">ZJU_SS_LIU_2023</strain>
    </source>
</reference>
<proteinExistence type="predicted"/>
<dbReference type="EMBL" id="CM056741">
    <property type="protein sequence ID" value="KAJ8683377.1"/>
    <property type="molecule type" value="Genomic_DNA"/>
</dbReference>
<gene>
    <name evidence="1" type="ORF">QAD02_019169</name>
</gene>
<accession>A0ACC2PJ42</accession>
<evidence type="ECO:0000313" key="2">
    <source>
        <dbReference type="Proteomes" id="UP001239111"/>
    </source>
</evidence>
<protein>
    <submittedName>
        <fullName evidence="1">Uncharacterized protein</fullName>
    </submittedName>
</protein>
<evidence type="ECO:0000313" key="1">
    <source>
        <dbReference type="EMBL" id="KAJ8683377.1"/>
    </source>
</evidence>
<organism evidence="1 2">
    <name type="scientific">Eretmocerus hayati</name>
    <dbReference type="NCBI Taxonomy" id="131215"/>
    <lineage>
        <taxon>Eukaryota</taxon>
        <taxon>Metazoa</taxon>
        <taxon>Ecdysozoa</taxon>
        <taxon>Arthropoda</taxon>
        <taxon>Hexapoda</taxon>
        <taxon>Insecta</taxon>
        <taxon>Pterygota</taxon>
        <taxon>Neoptera</taxon>
        <taxon>Endopterygota</taxon>
        <taxon>Hymenoptera</taxon>
        <taxon>Apocrita</taxon>
        <taxon>Proctotrupomorpha</taxon>
        <taxon>Chalcidoidea</taxon>
        <taxon>Aphelinidae</taxon>
        <taxon>Aphelininae</taxon>
        <taxon>Eretmocerus</taxon>
    </lineage>
</organism>